<evidence type="ECO:0000256" key="1">
    <source>
        <dbReference type="SAM" id="Phobius"/>
    </source>
</evidence>
<organism evidence="2 3">
    <name type="scientific">Phaeosphaeria nodorum (strain SN15 / ATCC MYA-4574 / FGSC 10173)</name>
    <name type="common">Glume blotch fungus</name>
    <name type="synonym">Parastagonospora nodorum</name>
    <dbReference type="NCBI Taxonomy" id="321614"/>
    <lineage>
        <taxon>Eukaryota</taxon>
        <taxon>Fungi</taxon>
        <taxon>Dikarya</taxon>
        <taxon>Ascomycota</taxon>
        <taxon>Pezizomycotina</taxon>
        <taxon>Dothideomycetes</taxon>
        <taxon>Pleosporomycetidae</taxon>
        <taxon>Pleosporales</taxon>
        <taxon>Pleosporineae</taxon>
        <taxon>Phaeosphaeriaceae</taxon>
        <taxon>Parastagonospora</taxon>
    </lineage>
</organism>
<protein>
    <submittedName>
        <fullName evidence="2">Uncharacterized protein</fullName>
    </submittedName>
</protein>
<accession>A0A7U2FB10</accession>
<dbReference type="Proteomes" id="UP000663193">
    <property type="component" value="Chromosome 12"/>
</dbReference>
<sequence length="144" mass="16009">MSSLALLRKQLCRNRNRNKDSNNRRRATLNHLACPHKTKARTETKLCQTTEHFCRITHAGCLAVRPSGLNPAPSSCRAPRSRLCHVTLSMRHTAHAGNSILPICAALGVILLCSPVLLFQDARLGSTGFFLLSFFSRQSVIESW</sequence>
<gene>
    <name evidence="2" type="ORF">JI435_417200</name>
</gene>
<reference evidence="3" key="1">
    <citation type="journal article" date="2021" name="BMC Genomics">
        <title>Chromosome-level genome assembly and manually-curated proteome of model necrotroph Parastagonospora nodorum Sn15 reveals a genome-wide trove of candidate effector homologs, and redundancy of virulence-related functions within an accessory chromosome.</title>
        <authorList>
            <person name="Bertazzoni S."/>
            <person name="Jones D.A.B."/>
            <person name="Phan H.T."/>
            <person name="Tan K.-C."/>
            <person name="Hane J.K."/>
        </authorList>
    </citation>
    <scope>NUCLEOTIDE SEQUENCE [LARGE SCALE GENOMIC DNA]</scope>
    <source>
        <strain evidence="3">SN15 / ATCC MYA-4574 / FGSC 10173)</strain>
    </source>
</reference>
<dbReference type="AlphaFoldDB" id="A0A7U2FB10"/>
<keyword evidence="3" id="KW-1185">Reference proteome</keyword>
<evidence type="ECO:0000313" key="2">
    <source>
        <dbReference type="EMBL" id="QRD01738.1"/>
    </source>
</evidence>
<evidence type="ECO:0000313" key="3">
    <source>
        <dbReference type="Proteomes" id="UP000663193"/>
    </source>
</evidence>
<keyword evidence="1" id="KW-0472">Membrane</keyword>
<proteinExistence type="predicted"/>
<name>A0A7U2FB10_PHANO</name>
<keyword evidence="1" id="KW-0812">Transmembrane</keyword>
<feature type="transmembrane region" description="Helical" evidence="1">
    <location>
        <begin position="100"/>
        <end position="119"/>
    </location>
</feature>
<dbReference type="EMBL" id="CP069034">
    <property type="protein sequence ID" value="QRD01738.1"/>
    <property type="molecule type" value="Genomic_DNA"/>
</dbReference>
<dbReference type="VEuPathDB" id="FungiDB:JI435_417200"/>
<keyword evidence="1" id="KW-1133">Transmembrane helix</keyword>